<reference evidence="2" key="1">
    <citation type="journal article" date="2019" name="Int. J. Syst. Evol. Microbiol.">
        <title>The Global Catalogue of Microorganisms (GCM) 10K type strain sequencing project: providing services to taxonomists for standard genome sequencing and annotation.</title>
        <authorList>
            <consortium name="The Broad Institute Genomics Platform"/>
            <consortium name="The Broad Institute Genome Sequencing Center for Infectious Disease"/>
            <person name="Wu L."/>
            <person name="Ma J."/>
        </authorList>
    </citation>
    <scope>NUCLEOTIDE SEQUENCE [LARGE SCALE GENOMIC DNA]</scope>
    <source>
        <strain evidence="2">KCTC 62192</strain>
    </source>
</reference>
<dbReference type="EMBL" id="JBHRSK010000017">
    <property type="protein sequence ID" value="MFC2970072.1"/>
    <property type="molecule type" value="Genomic_DNA"/>
</dbReference>
<evidence type="ECO:0000313" key="2">
    <source>
        <dbReference type="Proteomes" id="UP001595443"/>
    </source>
</evidence>
<dbReference type="RefSeq" id="WP_377834834.1">
    <property type="nucleotide sequence ID" value="NZ_JBHRSK010000017.1"/>
</dbReference>
<evidence type="ECO:0000313" key="1">
    <source>
        <dbReference type="EMBL" id="MFC2970072.1"/>
    </source>
</evidence>
<dbReference type="Pfam" id="PF09898">
    <property type="entry name" value="DUF2125"/>
    <property type="match status" value="1"/>
</dbReference>
<sequence>MRILTLVVVIAGALWGGYWYIGSTALQKAAVAAFANAREEGRVAQYSSLSVAGFPNRFDLTVNDIALGDPAEGVTWRAPFAQILSLSYTPYHVIAALPHRQVLELPGQSLTLTSQKMEGSVLFAPTPALRLKRTTFIAAQPELVSTAGWQVGLHQARFAARPVAGKENSYEIGFEALDIAPDASLKAQLDPEGKLPPKAEIVHLDGDLSFTAPLDRHAGETHPRLTALTLRDSHARWGDLSLTLKGALEIGRDGLPIGRITLSARHWQQMLDIAVALGLVKPEIAPTVRNMLTELAKGSGSPDTVELPLSFQKGWMSVGPLPLGPAPRFR</sequence>
<keyword evidence="2" id="KW-1185">Reference proteome</keyword>
<proteinExistence type="predicted"/>
<accession>A0ABV7AM57</accession>
<dbReference type="Proteomes" id="UP001595443">
    <property type="component" value="Unassembled WGS sequence"/>
</dbReference>
<comment type="caution">
    <text evidence="1">The sequence shown here is derived from an EMBL/GenBank/DDBJ whole genome shotgun (WGS) entry which is preliminary data.</text>
</comment>
<dbReference type="InterPro" id="IPR018666">
    <property type="entry name" value="DUF2125"/>
</dbReference>
<name>A0ABV7AM57_9RHOB</name>
<gene>
    <name evidence="1" type="ORF">ACFOES_18395</name>
</gene>
<protein>
    <submittedName>
        <fullName evidence="1">DUF2125 domain-containing protein</fullName>
    </submittedName>
</protein>
<organism evidence="1 2">
    <name type="scientific">Acidimangrovimonas pyrenivorans</name>
    <dbReference type="NCBI Taxonomy" id="2030798"/>
    <lineage>
        <taxon>Bacteria</taxon>
        <taxon>Pseudomonadati</taxon>
        <taxon>Pseudomonadota</taxon>
        <taxon>Alphaproteobacteria</taxon>
        <taxon>Rhodobacterales</taxon>
        <taxon>Paracoccaceae</taxon>
        <taxon>Acidimangrovimonas</taxon>
    </lineage>
</organism>